<proteinExistence type="predicted"/>
<dbReference type="EMBL" id="JABFUD020000005">
    <property type="protein sequence ID" value="KAI5080303.1"/>
    <property type="molecule type" value="Genomic_DNA"/>
</dbReference>
<protein>
    <submittedName>
        <fullName evidence="2">Uncharacterized protein</fullName>
    </submittedName>
</protein>
<feature type="region of interest" description="Disordered" evidence="1">
    <location>
        <begin position="190"/>
        <end position="324"/>
    </location>
</feature>
<comment type="caution">
    <text evidence="2">The sequence shown here is derived from an EMBL/GenBank/DDBJ whole genome shotgun (WGS) entry which is preliminary data.</text>
</comment>
<evidence type="ECO:0000256" key="1">
    <source>
        <dbReference type="SAM" id="MobiDB-lite"/>
    </source>
</evidence>
<dbReference type="Proteomes" id="UP000886520">
    <property type="component" value="Chromosome 5"/>
</dbReference>
<dbReference type="AlphaFoldDB" id="A0A9D4ZLQ2"/>
<feature type="compositionally biased region" description="Pro residues" evidence="1">
    <location>
        <begin position="242"/>
        <end position="292"/>
    </location>
</feature>
<feature type="compositionally biased region" description="Low complexity" evidence="1">
    <location>
        <begin position="225"/>
        <end position="241"/>
    </location>
</feature>
<evidence type="ECO:0000313" key="3">
    <source>
        <dbReference type="Proteomes" id="UP000886520"/>
    </source>
</evidence>
<feature type="compositionally biased region" description="Polar residues" evidence="1">
    <location>
        <begin position="211"/>
        <end position="224"/>
    </location>
</feature>
<keyword evidence="3" id="KW-1185">Reference proteome</keyword>
<gene>
    <name evidence="2" type="ORF">GOP47_0005782</name>
</gene>
<dbReference type="PRINTS" id="PR01217">
    <property type="entry name" value="PRICHEXTENSN"/>
</dbReference>
<feature type="compositionally biased region" description="Low complexity" evidence="1">
    <location>
        <begin position="293"/>
        <end position="302"/>
    </location>
</feature>
<reference evidence="2 3" key="1">
    <citation type="submission" date="2021-01" db="EMBL/GenBank/DDBJ databases">
        <title>Adiantum capillus-veneris genome.</title>
        <authorList>
            <person name="Fang Y."/>
            <person name="Liao Q."/>
        </authorList>
    </citation>
    <scope>NUCLEOTIDE SEQUENCE [LARGE SCALE GENOMIC DNA]</scope>
    <source>
        <strain evidence="2">H3</strain>
        <tissue evidence="2">Leaf</tissue>
    </source>
</reference>
<organism evidence="2 3">
    <name type="scientific">Adiantum capillus-veneris</name>
    <name type="common">Maidenhair fern</name>
    <dbReference type="NCBI Taxonomy" id="13818"/>
    <lineage>
        <taxon>Eukaryota</taxon>
        <taxon>Viridiplantae</taxon>
        <taxon>Streptophyta</taxon>
        <taxon>Embryophyta</taxon>
        <taxon>Tracheophyta</taxon>
        <taxon>Polypodiopsida</taxon>
        <taxon>Polypodiidae</taxon>
        <taxon>Polypodiales</taxon>
        <taxon>Pteridineae</taxon>
        <taxon>Pteridaceae</taxon>
        <taxon>Vittarioideae</taxon>
        <taxon>Adiantum</taxon>
    </lineage>
</organism>
<evidence type="ECO:0000313" key="2">
    <source>
        <dbReference type="EMBL" id="KAI5080303.1"/>
    </source>
</evidence>
<sequence length="324" mass="36770">MSQCSDLSEELDVVTACLIDHKVRVQTKSIMLSGNLLGAASFDKDYGLVLTSLNENVHPRMVKVFLKDIVYIAAEDVSLNLDEARMQRILGATDGFLSLLQGQAASSYPDSSHNLQPIVPFTQPSHSGYYHEGMHSNPQAPNLYTQRPVYTQYDLSGSAQMQPHVPIQYNHDYRTPPAAPWQASHGHFYYTAPSHDPATRDPNPDHGQFVQPVQNFNYGPSQTWQSYPLPQQYSPPQQTWQPYPPPQQQSPYPPLQQYPPYPPPPQPQQPPPQQYPPYPPPQQYPPYPPPLQPQHRPLQQYSPYPPPSQPQQRPLQQYPPYPPP</sequence>
<accession>A0A9D4ZLQ2</accession>
<name>A0A9D4ZLQ2_ADICA</name>